<dbReference type="SUPFAM" id="SSF54427">
    <property type="entry name" value="NTF2-like"/>
    <property type="match status" value="1"/>
</dbReference>
<evidence type="ECO:0000313" key="2">
    <source>
        <dbReference type="Proteomes" id="UP000069705"/>
    </source>
</evidence>
<dbReference type="EMBL" id="BCSZ01000057">
    <property type="protein sequence ID" value="GAT05383.1"/>
    <property type="molecule type" value="Genomic_DNA"/>
</dbReference>
<name>A0A100WVY5_MYCFO</name>
<dbReference type="InterPro" id="IPR032710">
    <property type="entry name" value="NTF2-like_dom_sf"/>
</dbReference>
<reference evidence="2" key="2">
    <citation type="submission" date="2016-02" db="EMBL/GenBank/DDBJ databases">
        <title>Draft genome sequence of five rapidly growing Mycobacterium species.</title>
        <authorList>
            <person name="Katahira K."/>
            <person name="Gotou Y."/>
            <person name="Iida K."/>
            <person name="Ogura Y."/>
            <person name="Hayashi T."/>
        </authorList>
    </citation>
    <scope>NUCLEOTIDE SEQUENCE [LARGE SCALE GENOMIC DNA]</scope>
    <source>
        <strain evidence="2">JCM6368</strain>
    </source>
</reference>
<evidence type="ECO:0000313" key="1">
    <source>
        <dbReference type="EMBL" id="GAT05383.1"/>
    </source>
</evidence>
<protein>
    <recommendedName>
        <fullName evidence="3">SnoaL-like domain-containing protein</fullName>
    </recommendedName>
</protein>
<accession>A0A100WVY5</accession>
<proteinExistence type="predicted"/>
<sequence>MTDPVSNHYRRGFPLRHVSEVVDDYTGRCRAVVQYAVTTKQLVDGAKRPGFGVADWAPLASLVATDEFERIGNFKEVMNWDQYLDFMTTWASASEWDGLFKRVNEVDGVVYLELEERTKMGDFESVVNSISVYEFTADDKIRHIDLYLQMALPNTEMLTSYEGVPISE</sequence>
<comment type="caution">
    <text evidence="1">The sequence shown here is derived from an EMBL/GenBank/DDBJ whole genome shotgun (WGS) entry which is preliminary data.</text>
</comment>
<evidence type="ECO:0008006" key="3">
    <source>
        <dbReference type="Google" id="ProtNLM"/>
    </source>
</evidence>
<dbReference type="Proteomes" id="UP000069705">
    <property type="component" value="Unassembled WGS sequence"/>
</dbReference>
<dbReference type="RefSeq" id="WP_054602303.1">
    <property type="nucleotide sequence ID" value="NZ_BCSZ01000057.1"/>
</dbReference>
<dbReference type="AlphaFoldDB" id="A0A100WVY5"/>
<gene>
    <name evidence="1" type="ORF">RMCFA_5494</name>
</gene>
<organism evidence="1 2">
    <name type="scientific">Mycolicibacterium fortuitum subsp. acetamidolyticum</name>
    <dbReference type="NCBI Taxonomy" id="144550"/>
    <lineage>
        <taxon>Bacteria</taxon>
        <taxon>Bacillati</taxon>
        <taxon>Actinomycetota</taxon>
        <taxon>Actinomycetes</taxon>
        <taxon>Mycobacteriales</taxon>
        <taxon>Mycobacteriaceae</taxon>
        <taxon>Mycolicibacterium</taxon>
    </lineage>
</organism>
<reference evidence="1 2" key="1">
    <citation type="journal article" date="2016" name="Genome Announc.">
        <title>Draft Genome Sequences of Five Rapidly Growing Mycobacterium Species, M. thermoresistibile, M. fortuitum subsp. acetamidolyticum, M. canariasense, M. brisbanense, and M. novocastrense.</title>
        <authorList>
            <person name="Katahira K."/>
            <person name="Ogura Y."/>
            <person name="Gotoh Y."/>
            <person name="Hayashi T."/>
        </authorList>
    </citation>
    <scope>NUCLEOTIDE SEQUENCE [LARGE SCALE GENOMIC DNA]</scope>
    <source>
        <strain evidence="1 2">JCM6368</strain>
    </source>
</reference>